<dbReference type="RefSeq" id="WP_117356572.1">
    <property type="nucleotide sequence ID" value="NZ_QURH01000116.1"/>
</dbReference>
<dbReference type="EMBL" id="QURH01000116">
    <property type="protein sequence ID" value="RFU42473.1"/>
    <property type="molecule type" value="Genomic_DNA"/>
</dbReference>
<reference evidence="2 3" key="1">
    <citation type="submission" date="2018-08" db="EMBL/GenBank/DDBJ databases">
        <title>Actinomadura jelena sp. nov., a novel Actinomycete isolated from soil in Chad.</title>
        <authorList>
            <person name="Shi L."/>
        </authorList>
    </citation>
    <scope>NUCLEOTIDE SEQUENCE [LARGE SCALE GENOMIC DNA]</scope>
    <source>
        <strain evidence="2 3">NEAU-G17</strain>
    </source>
</reference>
<keyword evidence="3" id="KW-1185">Reference proteome</keyword>
<proteinExistence type="predicted"/>
<evidence type="ECO:0000256" key="1">
    <source>
        <dbReference type="SAM" id="SignalP"/>
    </source>
</evidence>
<dbReference type="Proteomes" id="UP000261811">
    <property type="component" value="Unassembled WGS sequence"/>
</dbReference>
<organism evidence="2 3">
    <name type="scientific">Actinomadura logoneensis</name>
    <dbReference type="NCBI Taxonomy" id="2293572"/>
    <lineage>
        <taxon>Bacteria</taxon>
        <taxon>Bacillati</taxon>
        <taxon>Actinomycetota</taxon>
        <taxon>Actinomycetes</taxon>
        <taxon>Streptosporangiales</taxon>
        <taxon>Thermomonosporaceae</taxon>
        <taxon>Actinomadura</taxon>
    </lineage>
</organism>
<name>A0A372JR21_9ACTN</name>
<evidence type="ECO:0000313" key="3">
    <source>
        <dbReference type="Proteomes" id="UP000261811"/>
    </source>
</evidence>
<feature type="signal peptide" evidence="1">
    <location>
        <begin position="1"/>
        <end position="26"/>
    </location>
</feature>
<protein>
    <submittedName>
        <fullName evidence="2">Uncharacterized protein</fullName>
    </submittedName>
</protein>
<comment type="caution">
    <text evidence="2">The sequence shown here is derived from an EMBL/GenBank/DDBJ whole genome shotgun (WGS) entry which is preliminary data.</text>
</comment>
<keyword evidence="1" id="KW-0732">Signal</keyword>
<sequence>MPLRHKVGVAALPCAALASLTLTGHAAVPAAAATGGASGAASPPKAAETCGGHIKVYFGHTYKGTDSWEWKGKKPAPRVVKDRLDAPLNVTARFYADKQGYQWVDVTFTPARPSKIKPKHYDRTAYTIKTTGNPVKLMMKPEYTPAIVQGGTLLSPDDAGWAKAVQSQVSGYTFIFHKNYVLDALDCPSGSQVPKRLLQSKSQTVVGQQVGESEETEKYEELGQLVNNVDLKLQS</sequence>
<gene>
    <name evidence="2" type="ORF">DZF91_06415</name>
</gene>
<dbReference type="AlphaFoldDB" id="A0A372JR21"/>
<accession>A0A372JR21</accession>
<feature type="chain" id="PRO_5039582878" evidence="1">
    <location>
        <begin position="27"/>
        <end position="235"/>
    </location>
</feature>
<evidence type="ECO:0000313" key="2">
    <source>
        <dbReference type="EMBL" id="RFU42473.1"/>
    </source>
</evidence>